<evidence type="ECO:0000313" key="3">
    <source>
        <dbReference type="Proteomes" id="UP000030854"/>
    </source>
</evidence>
<keyword evidence="2" id="KW-0687">Ribonucleoprotein</keyword>
<dbReference type="AlphaFoldDB" id="A0A0B1PI43"/>
<evidence type="ECO:0000313" key="2">
    <source>
        <dbReference type="EMBL" id="KHJ36169.1"/>
    </source>
</evidence>
<reference evidence="2 3" key="1">
    <citation type="journal article" date="2014" name="BMC Genomics">
        <title>Adaptive genomic structural variation in the grape powdery mildew pathogen, Erysiphe necator.</title>
        <authorList>
            <person name="Jones L."/>
            <person name="Riaz S."/>
            <person name="Morales-Cruz A."/>
            <person name="Amrine K.C."/>
            <person name="McGuire B."/>
            <person name="Gubler W.D."/>
            <person name="Walker M.A."/>
            <person name="Cantu D."/>
        </authorList>
    </citation>
    <scope>NUCLEOTIDE SEQUENCE [LARGE SCALE GENOMIC DNA]</scope>
    <source>
        <strain evidence="3">c</strain>
    </source>
</reference>
<dbReference type="Pfam" id="PF12824">
    <property type="entry name" value="MRP-L20"/>
    <property type="match status" value="1"/>
</dbReference>
<name>A0A0B1PI43_UNCNE</name>
<dbReference type="PANTHER" id="PTHR28266:SF1">
    <property type="entry name" value="LARGE RIBOSOMAL SUBUNIT PROTEIN ML58"/>
    <property type="match status" value="1"/>
</dbReference>
<keyword evidence="3" id="KW-1185">Reference proteome</keyword>
<dbReference type="GO" id="GO:0003735">
    <property type="term" value="F:structural constituent of ribosome"/>
    <property type="evidence" value="ECO:0007669"/>
    <property type="project" value="TreeGrafter"/>
</dbReference>
<sequence>MEVRSSYKLSQRTINFLFPLKITCVDSRRYESTHRRNKSRLNVKPDPSFLNFENSPKQDHIIFNPPSSAPSVFHTPLKFLPPNDKRIKLLSTTAENHLSRRGHLSSLVKLPPPMRPKEVDIPRGHLNAEAIAEIQTLNNKDPNTWTNKKLARKFNCSSEFVSVCLRHAGGDPSKRKAEVKAKWDYIESQWGPRRKKAREERQKRWHAALRDE</sequence>
<gene>
    <name evidence="2" type="ORF">EV44_g6384</name>
</gene>
<accession>A0A0B1PI43</accession>
<dbReference type="HOGENOM" id="CLU_089054_0_0_1"/>
<evidence type="ECO:0000256" key="1">
    <source>
        <dbReference type="SAM" id="MobiDB-lite"/>
    </source>
</evidence>
<keyword evidence="2" id="KW-0689">Ribosomal protein</keyword>
<comment type="caution">
    <text evidence="2">The sequence shown here is derived from an EMBL/GenBank/DDBJ whole genome shotgun (WGS) entry which is preliminary data.</text>
</comment>
<dbReference type="EMBL" id="JNVN01000122">
    <property type="protein sequence ID" value="KHJ36169.1"/>
    <property type="molecule type" value="Genomic_DNA"/>
</dbReference>
<proteinExistence type="predicted"/>
<dbReference type="PANTHER" id="PTHR28266">
    <property type="entry name" value="54S RIBOSOMAL PROTEIN L20, MITOCHONDRIAL"/>
    <property type="match status" value="1"/>
</dbReference>
<dbReference type="OMA" id="CSQFFVG"/>
<dbReference type="Proteomes" id="UP000030854">
    <property type="component" value="Unassembled WGS sequence"/>
</dbReference>
<feature type="region of interest" description="Disordered" evidence="1">
    <location>
        <begin position="191"/>
        <end position="212"/>
    </location>
</feature>
<feature type="compositionally biased region" description="Basic and acidic residues" evidence="1">
    <location>
        <begin position="197"/>
        <end position="212"/>
    </location>
</feature>
<dbReference type="STRING" id="52586.A0A0B1PI43"/>
<organism evidence="2 3">
    <name type="scientific">Uncinula necator</name>
    <name type="common">Grape powdery mildew</name>
    <dbReference type="NCBI Taxonomy" id="52586"/>
    <lineage>
        <taxon>Eukaryota</taxon>
        <taxon>Fungi</taxon>
        <taxon>Dikarya</taxon>
        <taxon>Ascomycota</taxon>
        <taxon>Pezizomycotina</taxon>
        <taxon>Leotiomycetes</taxon>
        <taxon>Erysiphales</taxon>
        <taxon>Erysiphaceae</taxon>
        <taxon>Erysiphe</taxon>
    </lineage>
</organism>
<dbReference type="GO" id="GO:0005762">
    <property type="term" value="C:mitochondrial large ribosomal subunit"/>
    <property type="evidence" value="ECO:0007669"/>
    <property type="project" value="TreeGrafter"/>
</dbReference>
<protein>
    <submittedName>
        <fullName evidence="2">Putative 60s ribosomal protein</fullName>
    </submittedName>
</protein>
<dbReference type="InterPro" id="IPR024388">
    <property type="entry name" value="Ribosomal_mL58"/>
</dbReference>